<organism evidence="1 2">
    <name type="scientific">Candidatus Glassbacteria bacterium GWA2_58_10</name>
    <dbReference type="NCBI Taxonomy" id="1817865"/>
    <lineage>
        <taxon>Bacteria</taxon>
        <taxon>Candidatus Glassiibacteriota</taxon>
    </lineage>
</organism>
<accession>A0A1F5YE12</accession>
<dbReference type="Proteomes" id="UP000176992">
    <property type="component" value="Unassembled WGS sequence"/>
</dbReference>
<protein>
    <submittedName>
        <fullName evidence="1">Uncharacterized protein</fullName>
    </submittedName>
</protein>
<comment type="caution">
    <text evidence="1">The sequence shown here is derived from an EMBL/GenBank/DDBJ whole genome shotgun (WGS) entry which is preliminary data.</text>
</comment>
<reference evidence="1 2" key="1">
    <citation type="journal article" date="2016" name="Nat. Commun.">
        <title>Thousands of microbial genomes shed light on interconnected biogeochemical processes in an aquifer system.</title>
        <authorList>
            <person name="Anantharaman K."/>
            <person name="Brown C.T."/>
            <person name="Hug L.A."/>
            <person name="Sharon I."/>
            <person name="Castelle C.J."/>
            <person name="Probst A.J."/>
            <person name="Thomas B.C."/>
            <person name="Singh A."/>
            <person name="Wilkins M.J."/>
            <person name="Karaoz U."/>
            <person name="Brodie E.L."/>
            <person name="Williams K.H."/>
            <person name="Hubbard S.S."/>
            <person name="Banfield J.F."/>
        </authorList>
    </citation>
    <scope>NUCLEOTIDE SEQUENCE [LARGE SCALE GENOMIC DNA]</scope>
</reference>
<dbReference type="EMBL" id="MFIV01000112">
    <property type="protein sequence ID" value="OGF98394.1"/>
    <property type="molecule type" value="Genomic_DNA"/>
</dbReference>
<dbReference type="AlphaFoldDB" id="A0A1F5YE12"/>
<sequence length="116" mass="12971">MKKRGQADRGLRQSALESLYRAYLQEGLYRGVVSKKSLSAELGAEGAVLERNLEYLLDRGLIRMHKIEDLISITTEGVDWLETDTEAVPAGIISSLERIESLLKALLKESRDAKKP</sequence>
<gene>
    <name evidence="1" type="ORF">A2Z86_05540</name>
</gene>
<evidence type="ECO:0000313" key="2">
    <source>
        <dbReference type="Proteomes" id="UP000176992"/>
    </source>
</evidence>
<evidence type="ECO:0000313" key="1">
    <source>
        <dbReference type="EMBL" id="OGF98394.1"/>
    </source>
</evidence>
<proteinExistence type="predicted"/>
<name>A0A1F5YE12_9BACT</name>